<dbReference type="InterPro" id="IPR012042">
    <property type="entry name" value="NeuTTM/CthTTM-like"/>
</dbReference>
<dbReference type="EMBL" id="JAJEQR010000003">
    <property type="protein sequence ID" value="MCC2229694.1"/>
    <property type="molecule type" value="Genomic_DNA"/>
</dbReference>
<feature type="active site" description="Proton acceptor" evidence="1">
    <location>
        <position position="28"/>
    </location>
</feature>
<protein>
    <submittedName>
        <fullName evidence="3">CYTH domain-containing protein</fullName>
    </submittedName>
</protein>
<organism evidence="3 4">
    <name type="scientific">Hominifimenecus microfluidus</name>
    <dbReference type="NCBI Taxonomy" id="2885348"/>
    <lineage>
        <taxon>Bacteria</taxon>
        <taxon>Bacillati</taxon>
        <taxon>Bacillota</taxon>
        <taxon>Clostridia</taxon>
        <taxon>Lachnospirales</taxon>
        <taxon>Lachnospiraceae</taxon>
        <taxon>Hominifimenecus</taxon>
    </lineage>
</organism>
<dbReference type="PIRSF" id="PIRSF016487">
    <property type="entry name" value="CYTH_UCP016487"/>
    <property type="match status" value="1"/>
</dbReference>
<dbReference type="PANTHER" id="PTHR40114:SF1">
    <property type="entry name" value="SLR0698 PROTEIN"/>
    <property type="match status" value="1"/>
</dbReference>
<dbReference type="RefSeq" id="WP_308452480.1">
    <property type="nucleotide sequence ID" value="NZ_JAJEQR010000003.1"/>
</dbReference>
<dbReference type="Gene3D" id="2.40.320.10">
    <property type="entry name" value="Hypothetical Protein Pfu-838710-001"/>
    <property type="match status" value="1"/>
</dbReference>
<reference evidence="3" key="1">
    <citation type="submission" date="2021-10" db="EMBL/GenBank/DDBJ databases">
        <title>Anaerobic single-cell dispensing facilitates the cultivation of human gut bacteria.</title>
        <authorList>
            <person name="Afrizal A."/>
        </authorList>
    </citation>
    <scope>NUCLEOTIDE SEQUENCE</scope>
    <source>
        <strain evidence="3">CLA-AA-H215</strain>
    </source>
</reference>
<comment type="caution">
    <text evidence="3">The sequence shown here is derived from an EMBL/GenBank/DDBJ whole genome shotgun (WGS) entry which is preliminary data.</text>
</comment>
<feature type="domain" description="CYTH" evidence="2">
    <location>
        <begin position="1"/>
        <end position="144"/>
    </location>
</feature>
<dbReference type="Proteomes" id="UP001198182">
    <property type="component" value="Unassembled WGS sequence"/>
</dbReference>
<name>A0AAE3E7Q6_9FIRM</name>
<dbReference type="InterPro" id="IPR033469">
    <property type="entry name" value="CYTH-like_dom_sf"/>
</dbReference>
<dbReference type="AlphaFoldDB" id="A0AAE3E7Q6"/>
<dbReference type="PROSITE" id="PS51707">
    <property type="entry name" value="CYTH"/>
    <property type="match status" value="1"/>
</dbReference>
<proteinExistence type="predicted"/>
<dbReference type="InterPro" id="IPR023577">
    <property type="entry name" value="CYTH_domain"/>
</dbReference>
<dbReference type="SMART" id="SM01118">
    <property type="entry name" value="CYTH"/>
    <property type="match status" value="1"/>
</dbReference>
<dbReference type="Pfam" id="PF01928">
    <property type="entry name" value="CYTH"/>
    <property type="match status" value="1"/>
</dbReference>
<evidence type="ECO:0000313" key="4">
    <source>
        <dbReference type="Proteomes" id="UP001198182"/>
    </source>
</evidence>
<sequence>MEIERKFLVDRLPEHLEQYDTQQLEQAYLCTDPVVRVRRQGDEYILTYKGKGHMVREEYNLPLNEQAYEHLLEKADGNVIRKRRTRIPWQSYMIELDIFEAPFEGLMLAEVEFETELEAVAFIPPEWFGRDVTFEKEYHNSTLSRKGFD</sequence>
<gene>
    <name evidence="3" type="ORF">LKD81_01585</name>
</gene>
<evidence type="ECO:0000256" key="1">
    <source>
        <dbReference type="PIRSR" id="PIRSR016487-1"/>
    </source>
</evidence>
<dbReference type="SUPFAM" id="SSF55154">
    <property type="entry name" value="CYTH-like phosphatases"/>
    <property type="match status" value="1"/>
</dbReference>
<dbReference type="CDD" id="cd07761">
    <property type="entry name" value="CYTH-like_CthTTM-like"/>
    <property type="match status" value="1"/>
</dbReference>
<keyword evidence="4" id="KW-1185">Reference proteome</keyword>
<dbReference type="PANTHER" id="PTHR40114">
    <property type="entry name" value="SLR0698 PROTEIN"/>
    <property type="match status" value="1"/>
</dbReference>
<evidence type="ECO:0000259" key="2">
    <source>
        <dbReference type="PROSITE" id="PS51707"/>
    </source>
</evidence>
<accession>A0AAE3E7Q6</accession>
<evidence type="ECO:0000313" key="3">
    <source>
        <dbReference type="EMBL" id="MCC2229694.1"/>
    </source>
</evidence>